<dbReference type="Proteomes" id="UP000741863">
    <property type="component" value="Unassembled WGS sequence"/>
</dbReference>
<evidence type="ECO:0000259" key="4">
    <source>
        <dbReference type="PROSITE" id="PS51352"/>
    </source>
</evidence>
<dbReference type="Pfam" id="PF02630">
    <property type="entry name" value="SCO1-SenC"/>
    <property type="match status" value="1"/>
</dbReference>
<organism evidence="5 6">
    <name type="scientific">Geomicrobium sediminis</name>
    <dbReference type="NCBI Taxonomy" id="1347788"/>
    <lineage>
        <taxon>Bacteria</taxon>
        <taxon>Bacillati</taxon>
        <taxon>Bacillota</taxon>
        <taxon>Bacilli</taxon>
        <taxon>Bacillales</taxon>
        <taxon>Geomicrobium</taxon>
    </lineage>
</organism>
<evidence type="ECO:0000256" key="2">
    <source>
        <dbReference type="ARBA" id="ARBA00023008"/>
    </source>
</evidence>
<protein>
    <submittedName>
        <fullName evidence="5">Protein SCO1/2</fullName>
    </submittedName>
</protein>
<dbReference type="InterPro" id="IPR013766">
    <property type="entry name" value="Thioredoxin_domain"/>
</dbReference>
<dbReference type="InterPro" id="IPR003782">
    <property type="entry name" value="SCO1/SenC"/>
</dbReference>
<feature type="chain" id="PRO_5046306420" evidence="3">
    <location>
        <begin position="19"/>
        <end position="210"/>
    </location>
</feature>
<dbReference type="InterPro" id="IPR036249">
    <property type="entry name" value="Thioredoxin-like_sf"/>
</dbReference>
<feature type="domain" description="Thioredoxin" evidence="4">
    <location>
        <begin position="43"/>
        <end position="207"/>
    </location>
</feature>
<proteinExistence type="inferred from homology"/>
<keyword evidence="2" id="KW-0186">Copper</keyword>
<name>A0ABS2P7W1_9BACL</name>
<accession>A0ABS2P7W1</accession>
<comment type="caution">
    <text evidence="5">The sequence shown here is derived from an EMBL/GenBank/DDBJ whole genome shotgun (WGS) entry which is preliminary data.</text>
</comment>
<dbReference type="CDD" id="cd02968">
    <property type="entry name" value="SCO"/>
    <property type="match status" value="1"/>
</dbReference>
<evidence type="ECO:0000256" key="1">
    <source>
        <dbReference type="ARBA" id="ARBA00010996"/>
    </source>
</evidence>
<reference evidence="5 6" key="1">
    <citation type="submission" date="2021-01" db="EMBL/GenBank/DDBJ databases">
        <title>Genomic Encyclopedia of Type Strains, Phase IV (KMG-IV): sequencing the most valuable type-strain genomes for metagenomic binning, comparative biology and taxonomic classification.</title>
        <authorList>
            <person name="Goeker M."/>
        </authorList>
    </citation>
    <scope>NUCLEOTIDE SEQUENCE [LARGE SCALE GENOMIC DNA]</scope>
    <source>
        <strain evidence="5 6">DSM 25540</strain>
    </source>
</reference>
<feature type="signal peptide" evidence="3">
    <location>
        <begin position="1"/>
        <end position="18"/>
    </location>
</feature>
<dbReference type="PANTHER" id="PTHR12151:SF25">
    <property type="entry name" value="LINALOOL DEHYDRATASE_ISOMERASE DOMAIN-CONTAINING PROTEIN"/>
    <property type="match status" value="1"/>
</dbReference>
<evidence type="ECO:0000313" key="6">
    <source>
        <dbReference type="Proteomes" id="UP000741863"/>
    </source>
</evidence>
<keyword evidence="3" id="KW-0732">Signal</keyword>
<dbReference type="PROSITE" id="PS51257">
    <property type="entry name" value="PROKAR_LIPOPROTEIN"/>
    <property type="match status" value="1"/>
</dbReference>
<sequence length="210" mass="23584">MKKRWVFVSALALTLVLAACGSSESSDVEGMEDANETAAVEQESEATGLHEFEYMNQDNEVVTNEDLKGKYSLVNMVFTRCPTVCNLMTPNMTNLQNELDEKGLDVNLVSFTVDPEHDTPEKLKAYGEQYDADFSNWDFLTGYDREEVESFAASSFNSVVQSHPENDDIIHSTQTYLLDINGQVVEQFDGLEVDKEPIIDAIETLVEMEK</sequence>
<dbReference type="PANTHER" id="PTHR12151">
    <property type="entry name" value="ELECTRON TRANSPORT PROTIN SCO1/SENC FAMILY MEMBER"/>
    <property type="match status" value="1"/>
</dbReference>
<dbReference type="Gene3D" id="3.40.30.10">
    <property type="entry name" value="Glutaredoxin"/>
    <property type="match status" value="1"/>
</dbReference>
<dbReference type="PROSITE" id="PS51352">
    <property type="entry name" value="THIOREDOXIN_2"/>
    <property type="match status" value="1"/>
</dbReference>
<keyword evidence="6" id="KW-1185">Reference proteome</keyword>
<evidence type="ECO:0000256" key="3">
    <source>
        <dbReference type="SAM" id="SignalP"/>
    </source>
</evidence>
<evidence type="ECO:0000313" key="5">
    <source>
        <dbReference type="EMBL" id="MBM7631494.1"/>
    </source>
</evidence>
<comment type="similarity">
    <text evidence="1">Belongs to the SCO1/2 family.</text>
</comment>
<dbReference type="EMBL" id="JAFBEC010000002">
    <property type="protein sequence ID" value="MBM7631494.1"/>
    <property type="molecule type" value="Genomic_DNA"/>
</dbReference>
<gene>
    <name evidence="5" type="ORF">JOD17_000586</name>
</gene>
<dbReference type="RefSeq" id="WP_204695632.1">
    <property type="nucleotide sequence ID" value="NZ_JAFBEC010000002.1"/>
</dbReference>
<dbReference type="SUPFAM" id="SSF52833">
    <property type="entry name" value="Thioredoxin-like"/>
    <property type="match status" value="1"/>
</dbReference>